<dbReference type="GeneID" id="40309611"/>
<evidence type="ECO:0000313" key="4">
    <source>
        <dbReference type="Proteomes" id="UP000224006"/>
    </source>
</evidence>
<dbReference type="Proteomes" id="UP000224006">
    <property type="component" value="Chromosome III"/>
</dbReference>
<evidence type="ECO:0000313" key="3">
    <source>
        <dbReference type="EMBL" id="PFH36489.1"/>
    </source>
</evidence>
<dbReference type="PANTHER" id="PTHR12121:SF37">
    <property type="entry name" value="2',5'-PHOSPHODIESTERASE 12"/>
    <property type="match status" value="1"/>
</dbReference>
<dbReference type="OrthoDB" id="332064at2759"/>
<dbReference type="VEuPathDB" id="ToxoDB:BESB_046810"/>
<feature type="domain" description="Endonuclease/exonuclease/phosphatase" evidence="2">
    <location>
        <begin position="323"/>
        <end position="724"/>
    </location>
</feature>
<comment type="caution">
    <text evidence="3">The sequence shown here is derived from an EMBL/GenBank/DDBJ whole genome shotgun (WGS) entry which is preliminary data.</text>
</comment>
<sequence length="743" mass="81286">MESGRRVLSDLLVTQNSADRKLLLTFVWQGSRINLDRSCDEPLERLLQRLRISCKKATQKKEKEGGKTAKTKASRKERKRDETSSPSGSTAAFGEGLSPEANTATKQAEDLPQLYLRRKDGTVASGDDACGAAFERGAFVCFSSSAPRPVSSDGAEERGEQNTLAEKKSRTGEPSRLEDGVEYALRVVWDPPVVRSIYVPQAVYTGCPVLVCLATEHASEDDMVIEWRYADSGPDGAVIHRGWHYTPTASDEGKIFAVTAYHPQYRAFAVTLVLPPVLVCPALAWHVERVRALRPPTREAASAPTVHSPAWPSSTSGGLRVCSFNILAGAYARTPHAVQAMYPYCSGHHLDLHHRRALLGKELRLLDADIVALQECSSSLYSSFFAPLFKEDYETFLHCKFNARVKEGCALLVRRNMFSVLKEGHIVFQKEFLENPRFDDLRAQLRHKWPRFESEVLPNLTTVMQYAVLKRREAAQGENPELPRTLIVANTHLFFHPYARHVRLLQLYVMSHVIKDLREAFAAEQLPSVVLCGDFNCQPGTGGIKLLKDGGVPAHLDDWLDGLSFRWEADEDAGAEEEEEQGDKKANGGAPEAGAKGTAKNVSDDHISPRAAPAAFSDAASAATSPAQAPEQEETTAGRKEETSAAENVANPGVALQLPGGLDLQDCYAAAPLAFSNFVCGFRATLDYIYASGDFEVAARLPGVSEEAVSAHGGLPCHAYPSDHLAIAVDLKLRAPPSENDKL</sequence>
<gene>
    <name evidence="3" type="ORF">BESB_046810</name>
</gene>
<keyword evidence="3" id="KW-0540">Nuclease</keyword>
<dbReference type="InterPro" id="IPR036691">
    <property type="entry name" value="Endo/exonu/phosph_ase_sf"/>
</dbReference>
<dbReference type="KEGG" id="bbes:BESB_046810"/>
<evidence type="ECO:0000259" key="2">
    <source>
        <dbReference type="Pfam" id="PF03372"/>
    </source>
</evidence>
<name>A0A2A9MF24_BESBE</name>
<organism evidence="3 4">
    <name type="scientific">Besnoitia besnoiti</name>
    <name type="common">Apicomplexan protozoan</name>
    <dbReference type="NCBI Taxonomy" id="94643"/>
    <lineage>
        <taxon>Eukaryota</taxon>
        <taxon>Sar</taxon>
        <taxon>Alveolata</taxon>
        <taxon>Apicomplexa</taxon>
        <taxon>Conoidasida</taxon>
        <taxon>Coccidia</taxon>
        <taxon>Eucoccidiorida</taxon>
        <taxon>Eimeriorina</taxon>
        <taxon>Sarcocystidae</taxon>
        <taxon>Besnoitia</taxon>
    </lineage>
</organism>
<keyword evidence="3" id="KW-0378">Hydrolase</keyword>
<evidence type="ECO:0000256" key="1">
    <source>
        <dbReference type="SAM" id="MobiDB-lite"/>
    </source>
</evidence>
<keyword evidence="4" id="KW-1185">Reference proteome</keyword>
<dbReference type="RefSeq" id="XP_029220498.1">
    <property type="nucleotide sequence ID" value="XM_029363132.1"/>
</dbReference>
<dbReference type="SUPFAM" id="SSF56219">
    <property type="entry name" value="DNase I-like"/>
    <property type="match status" value="1"/>
</dbReference>
<dbReference type="InterPro" id="IPR050410">
    <property type="entry name" value="CCR4/nocturin_mRNA_transcr"/>
</dbReference>
<dbReference type="GO" id="GO:0000288">
    <property type="term" value="P:nuclear-transcribed mRNA catabolic process, deadenylation-dependent decay"/>
    <property type="evidence" value="ECO:0007669"/>
    <property type="project" value="TreeGrafter"/>
</dbReference>
<protein>
    <submittedName>
        <fullName evidence="3">Endonuclease/exonuclease/phosphatase family protein</fullName>
    </submittedName>
</protein>
<feature type="region of interest" description="Disordered" evidence="1">
    <location>
        <begin position="146"/>
        <end position="176"/>
    </location>
</feature>
<keyword evidence="3" id="KW-0269">Exonuclease</keyword>
<dbReference type="AlphaFoldDB" id="A0A2A9MF24"/>
<keyword evidence="3" id="KW-0255">Endonuclease</keyword>
<feature type="region of interest" description="Disordered" evidence="1">
    <location>
        <begin position="571"/>
        <end position="651"/>
    </location>
</feature>
<accession>A0A2A9MF24</accession>
<dbReference type="GO" id="GO:0000175">
    <property type="term" value="F:3'-5'-RNA exonuclease activity"/>
    <property type="evidence" value="ECO:0007669"/>
    <property type="project" value="TreeGrafter"/>
</dbReference>
<proteinExistence type="predicted"/>
<feature type="region of interest" description="Disordered" evidence="1">
    <location>
        <begin position="57"/>
        <end position="109"/>
    </location>
</feature>
<dbReference type="EMBL" id="NWUJ01000003">
    <property type="protein sequence ID" value="PFH36489.1"/>
    <property type="molecule type" value="Genomic_DNA"/>
</dbReference>
<dbReference type="InterPro" id="IPR005135">
    <property type="entry name" value="Endo/exonuclease/phosphatase"/>
</dbReference>
<dbReference type="GO" id="GO:0004519">
    <property type="term" value="F:endonuclease activity"/>
    <property type="evidence" value="ECO:0007669"/>
    <property type="project" value="UniProtKB-KW"/>
</dbReference>
<feature type="compositionally biased region" description="Basic and acidic residues" evidence="1">
    <location>
        <begin position="155"/>
        <end position="176"/>
    </location>
</feature>
<feature type="compositionally biased region" description="Acidic residues" evidence="1">
    <location>
        <begin position="571"/>
        <end position="581"/>
    </location>
</feature>
<dbReference type="Pfam" id="PF03372">
    <property type="entry name" value="Exo_endo_phos"/>
    <property type="match status" value="1"/>
</dbReference>
<feature type="compositionally biased region" description="Basic residues" evidence="1">
    <location>
        <begin position="69"/>
        <end position="78"/>
    </location>
</feature>
<feature type="compositionally biased region" description="Low complexity" evidence="1">
    <location>
        <begin position="609"/>
        <end position="630"/>
    </location>
</feature>
<dbReference type="Gene3D" id="3.60.10.10">
    <property type="entry name" value="Endonuclease/exonuclease/phosphatase"/>
    <property type="match status" value="1"/>
</dbReference>
<dbReference type="PANTHER" id="PTHR12121">
    <property type="entry name" value="CARBON CATABOLITE REPRESSOR PROTEIN 4"/>
    <property type="match status" value="1"/>
</dbReference>
<dbReference type="STRING" id="94643.A0A2A9MF24"/>
<dbReference type="GO" id="GO:0005739">
    <property type="term" value="C:mitochondrion"/>
    <property type="evidence" value="ECO:0007669"/>
    <property type="project" value="TreeGrafter"/>
</dbReference>
<reference evidence="3 4" key="1">
    <citation type="submission" date="2017-09" db="EMBL/GenBank/DDBJ databases">
        <title>Genome sequencing of Besnoitia besnoiti strain Bb-Ger1.</title>
        <authorList>
            <person name="Schares G."/>
            <person name="Venepally P."/>
            <person name="Lorenzi H.A."/>
        </authorList>
    </citation>
    <scope>NUCLEOTIDE SEQUENCE [LARGE SCALE GENOMIC DNA]</scope>
    <source>
        <strain evidence="3 4">Bb-Ger1</strain>
    </source>
</reference>